<dbReference type="HOGENOM" id="CLU_2419290_0_0_1"/>
<dbReference type="AlphaFoldDB" id="R7TKL2"/>
<dbReference type="GO" id="GO:0003676">
    <property type="term" value="F:nucleic acid binding"/>
    <property type="evidence" value="ECO:0007669"/>
    <property type="project" value="InterPro"/>
</dbReference>
<reference evidence="2" key="3">
    <citation type="submission" date="2015-06" db="UniProtKB">
        <authorList>
            <consortium name="EnsemblMetazoa"/>
        </authorList>
    </citation>
    <scope>IDENTIFICATION</scope>
</reference>
<evidence type="ECO:0000313" key="2">
    <source>
        <dbReference type="EnsemblMetazoa" id="CapteP137069"/>
    </source>
</evidence>
<evidence type="ECO:0000313" key="1">
    <source>
        <dbReference type="EMBL" id="ELT94244.1"/>
    </source>
</evidence>
<dbReference type="OMA" id="HWAIEEW"/>
<feature type="non-terminal residue" evidence="1">
    <location>
        <position position="1"/>
    </location>
</feature>
<accession>R7TKL2</accession>
<evidence type="ECO:0000313" key="3">
    <source>
        <dbReference type="Proteomes" id="UP000014760"/>
    </source>
</evidence>
<name>R7TKL2_CAPTE</name>
<organism evidence="1">
    <name type="scientific">Capitella teleta</name>
    <name type="common">Polychaete worm</name>
    <dbReference type="NCBI Taxonomy" id="283909"/>
    <lineage>
        <taxon>Eukaryota</taxon>
        <taxon>Metazoa</taxon>
        <taxon>Spiralia</taxon>
        <taxon>Lophotrochozoa</taxon>
        <taxon>Annelida</taxon>
        <taxon>Polychaeta</taxon>
        <taxon>Sedentaria</taxon>
        <taxon>Scolecida</taxon>
        <taxon>Capitellidae</taxon>
        <taxon>Capitella</taxon>
    </lineage>
</organism>
<sequence>PILNAESRCRPLQWTRLDQRWTLQRWRSVPFTDESKICLDKSDKRRLVWKSRGERFRDCGIQKQNKWGVASIMVWGGTSYNSKSPLLVIEEI</sequence>
<reference evidence="3" key="1">
    <citation type="submission" date="2012-12" db="EMBL/GenBank/DDBJ databases">
        <authorList>
            <person name="Hellsten U."/>
            <person name="Grimwood J."/>
            <person name="Chapman J.A."/>
            <person name="Shapiro H."/>
            <person name="Aerts A."/>
            <person name="Otillar R.P."/>
            <person name="Terry A.Y."/>
            <person name="Boore J.L."/>
            <person name="Simakov O."/>
            <person name="Marletaz F."/>
            <person name="Cho S.-J."/>
            <person name="Edsinger-Gonzales E."/>
            <person name="Havlak P."/>
            <person name="Kuo D.-H."/>
            <person name="Larsson T."/>
            <person name="Lv J."/>
            <person name="Arendt D."/>
            <person name="Savage R."/>
            <person name="Osoegawa K."/>
            <person name="de Jong P."/>
            <person name="Lindberg D.R."/>
            <person name="Seaver E.C."/>
            <person name="Weisblat D.A."/>
            <person name="Putnam N.H."/>
            <person name="Grigoriev I.V."/>
            <person name="Rokhsar D.S."/>
        </authorList>
    </citation>
    <scope>NUCLEOTIDE SEQUENCE</scope>
    <source>
        <strain evidence="3">I ESC-2004</strain>
    </source>
</reference>
<dbReference type="InterPro" id="IPR036397">
    <property type="entry name" value="RNaseH_sf"/>
</dbReference>
<keyword evidence="3" id="KW-1185">Reference proteome</keyword>
<dbReference type="Proteomes" id="UP000014760">
    <property type="component" value="Unassembled WGS sequence"/>
</dbReference>
<dbReference type="EMBL" id="KB309493">
    <property type="protein sequence ID" value="ELT94244.1"/>
    <property type="molecule type" value="Genomic_DNA"/>
</dbReference>
<dbReference type="EMBL" id="AMQN01012404">
    <property type="status" value="NOT_ANNOTATED_CDS"/>
    <property type="molecule type" value="Genomic_DNA"/>
</dbReference>
<proteinExistence type="predicted"/>
<gene>
    <name evidence="1" type="ORF">CAPTEDRAFT_137069</name>
</gene>
<dbReference type="Gene3D" id="3.30.420.10">
    <property type="entry name" value="Ribonuclease H-like superfamily/Ribonuclease H"/>
    <property type="match status" value="1"/>
</dbReference>
<dbReference type="STRING" id="283909.R7TKL2"/>
<dbReference type="OrthoDB" id="9996331at2759"/>
<reference evidence="1 3" key="2">
    <citation type="journal article" date="2013" name="Nature">
        <title>Insights into bilaterian evolution from three spiralian genomes.</title>
        <authorList>
            <person name="Simakov O."/>
            <person name="Marletaz F."/>
            <person name="Cho S.J."/>
            <person name="Edsinger-Gonzales E."/>
            <person name="Havlak P."/>
            <person name="Hellsten U."/>
            <person name="Kuo D.H."/>
            <person name="Larsson T."/>
            <person name="Lv J."/>
            <person name="Arendt D."/>
            <person name="Savage R."/>
            <person name="Osoegawa K."/>
            <person name="de Jong P."/>
            <person name="Grimwood J."/>
            <person name="Chapman J.A."/>
            <person name="Shapiro H."/>
            <person name="Aerts A."/>
            <person name="Otillar R.P."/>
            <person name="Terry A.Y."/>
            <person name="Boore J.L."/>
            <person name="Grigoriev I.V."/>
            <person name="Lindberg D.R."/>
            <person name="Seaver E.C."/>
            <person name="Weisblat D.A."/>
            <person name="Putnam N.H."/>
            <person name="Rokhsar D.S."/>
        </authorList>
    </citation>
    <scope>NUCLEOTIDE SEQUENCE</scope>
    <source>
        <strain evidence="1 3">I ESC-2004</strain>
    </source>
</reference>
<dbReference type="EnsemblMetazoa" id="CapteT137069">
    <property type="protein sequence ID" value="CapteP137069"/>
    <property type="gene ID" value="CapteG137069"/>
</dbReference>
<protein>
    <submittedName>
        <fullName evidence="1 2">Uncharacterized protein</fullName>
    </submittedName>
</protein>